<protein>
    <submittedName>
        <fullName evidence="2">Heavy-metal-associated domain-containing protein</fullName>
    </submittedName>
</protein>
<dbReference type="SUPFAM" id="SSF55008">
    <property type="entry name" value="HMA, heavy metal-associated domain"/>
    <property type="match status" value="1"/>
</dbReference>
<accession>A0ABV4XQI5</accession>
<dbReference type="Gene3D" id="3.30.70.100">
    <property type="match status" value="1"/>
</dbReference>
<evidence type="ECO:0000313" key="2">
    <source>
        <dbReference type="EMBL" id="MFB2893372.1"/>
    </source>
</evidence>
<dbReference type="PROSITE" id="PS50846">
    <property type="entry name" value="HMA_2"/>
    <property type="match status" value="1"/>
</dbReference>
<dbReference type="InterPro" id="IPR006121">
    <property type="entry name" value="HMA_dom"/>
</dbReference>
<dbReference type="RefSeq" id="WP_413263034.1">
    <property type="nucleotide sequence ID" value="NZ_JBHFNR010000075.1"/>
</dbReference>
<comment type="caution">
    <text evidence="2">The sequence shown here is derived from an EMBL/GenBank/DDBJ whole genome shotgun (WGS) entry which is preliminary data.</text>
</comment>
<dbReference type="Proteomes" id="UP001576784">
    <property type="component" value="Unassembled WGS sequence"/>
</dbReference>
<dbReference type="InterPro" id="IPR036163">
    <property type="entry name" value="HMA_dom_sf"/>
</dbReference>
<reference evidence="2 3" key="1">
    <citation type="submission" date="2024-09" db="EMBL/GenBank/DDBJ databases">
        <title>Floridaenema gen nov. (Aerosakkonemataceae, Aerosakkonematales ord. nov., Cyanobacteria) from benthic tropical and subtropical fresh waters, with the description of four new species.</title>
        <authorList>
            <person name="Moretto J.A."/>
            <person name="Berthold D.E."/>
            <person name="Lefler F.W."/>
            <person name="Huang I.-S."/>
            <person name="Laughinghouse H. IV."/>
        </authorList>
    </citation>
    <scope>NUCLEOTIDE SEQUENCE [LARGE SCALE GENOMIC DNA]</scope>
    <source>
        <strain evidence="2 3">BLCC-F50</strain>
    </source>
</reference>
<keyword evidence="3" id="KW-1185">Reference proteome</keyword>
<evidence type="ECO:0000259" key="1">
    <source>
        <dbReference type="PROSITE" id="PS50846"/>
    </source>
</evidence>
<gene>
    <name evidence="2" type="ORF">ACE1CI_10705</name>
</gene>
<feature type="domain" description="HMA" evidence="1">
    <location>
        <begin position="1"/>
        <end position="70"/>
    </location>
</feature>
<dbReference type="Pfam" id="PF00403">
    <property type="entry name" value="HMA"/>
    <property type="match status" value="1"/>
</dbReference>
<proteinExistence type="predicted"/>
<name>A0ABV4XQI5_9CYAN</name>
<organism evidence="2 3">
    <name type="scientific">Floridaenema flaviceps BLCC-F50</name>
    <dbReference type="NCBI Taxonomy" id="3153642"/>
    <lineage>
        <taxon>Bacteria</taxon>
        <taxon>Bacillati</taxon>
        <taxon>Cyanobacteriota</taxon>
        <taxon>Cyanophyceae</taxon>
        <taxon>Oscillatoriophycideae</taxon>
        <taxon>Aerosakkonematales</taxon>
        <taxon>Aerosakkonemataceae</taxon>
        <taxon>Floridanema</taxon>
        <taxon>Floridanema flaviceps</taxon>
    </lineage>
</organism>
<sequence>MSLKLNVPTLTNSQEAQKLTDAIATVDPTAKVEVDVESKTVTVDSSDSNKPVASEESIKQAITATGHSLKE</sequence>
<evidence type="ECO:0000313" key="3">
    <source>
        <dbReference type="Proteomes" id="UP001576784"/>
    </source>
</evidence>
<dbReference type="EMBL" id="JBHFNR010000075">
    <property type="protein sequence ID" value="MFB2893372.1"/>
    <property type="molecule type" value="Genomic_DNA"/>
</dbReference>